<evidence type="ECO:0000256" key="1">
    <source>
        <dbReference type="SAM" id="SignalP"/>
    </source>
</evidence>
<keyword evidence="3" id="KW-1185">Reference proteome</keyword>
<keyword evidence="1" id="KW-0732">Signal</keyword>
<organism evidence="2 3">
    <name type="scientific">Ridgeia piscesae</name>
    <name type="common">Tubeworm</name>
    <dbReference type="NCBI Taxonomy" id="27915"/>
    <lineage>
        <taxon>Eukaryota</taxon>
        <taxon>Metazoa</taxon>
        <taxon>Spiralia</taxon>
        <taxon>Lophotrochozoa</taxon>
        <taxon>Annelida</taxon>
        <taxon>Polychaeta</taxon>
        <taxon>Sedentaria</taxon>
        <taxon>Canalipalpata</taxon>
        <taxon>Sabellida</taxon>
        <taxon>Siboglinidae</taxon>
        <taxon>Ridgeia</taxon>
    </lineage>
</organism>
<accession>A0AAD9UGW6</accession>
<gene>
    <name evidence="2" type="ORF">NP493_120g03026</name>
</gene>
<feature type="chain" id="PRO_5042198605" evidence="1">
    <location>
        <begin position="20"/>
        <end position="136"/>
    </location>
</feature>
<name>A0AAD9UGW6_RIDPI</name>
<evidence type="ECO:0000313" key="3">
    <source>
        <dbReference type="Proteomes" id="UP001209878"/>
    </source>
</evidence>
<dbReference type="AlphaFoldDB" id="A0AAD9UGW6"/>
<proteinExistence type="predicted"/>
<dbReference type="EMBL" id="JAODUO010000119">
    <property type="protein sequence ID" value="KAK2188900.1"/>
    <property type="molecule type" value="Genomic_DNA"/>
</dbReference>
<evidence type="ECO:0000313" key="2">
    <source>
        <dbReference type="EMBL" id="KAK2188900.1"/>
    </source>
</evidence>
<dbReference type="Proteomes" id="UP001209878">
    <property type="component" value="Unassembled WGS sequence"/>
</dbReference>
<reference evidence="2" key="1">
    <citation type="journal article" date="2023" name="Mol. Biol. Evol.">
        <title>Third-Generation Sequencing Reveals the Adaptive Role of the Epigenome in Three Deep-Sea Polychaetes.</title>
        <authorList>
            <person name="Perez M."/>
            <person name="Aroh O."/>
            <person name="Sun Y."/>
            <person name="Lan Y."/>
            <person name="Juniper S.K."/>
            <person name="Young C.R."/>
            <person name="Angers B."/>
            <person name="Qian P.Y."/>
        </authorList>
    </citation>
    <scope>NUCLEOTIDE SEQUENCE</scope>
    <source>
        <strain evidence="2">R07B-5</strain>
    </source>
</reference>
<protein>
    <submittedName>
        <fullName evidence="2">Uncharacterized protein</fullName>
    </submittedName>
</protein>
<comment type="caution">
    <text evidence="2">The sequence shown here is derived from an EMBL/GenBank/DDBJ whole genome shotgun (WGS) entry which is preliminary data.</text>
</comment>
<sequence length="136" mass="14816">MCSARWSTGGGTCWPCVLARSLARCLGRLGWCVDRSLVCVARRVDVLCDLPASSQPSVVDVSGTDSYLAGPGIKIKNRRIINIDCLTTATARVCVLTARPAGLLYPRRAAQRYSYARPRDNIYIALRICIRGQASV</sequence>
<feature type="signal peptide" evidence="1">
    <location>
        <begin position="1"/>
        <end position="19"/>
    </location>
</feature>